<dbReference type="GO" id="GO:0005886">
    <property type="term" value="C:plasma membrane"/>
    <property type="evidence" value="ECO:0007669"/>
    <property type="project" value="UniProtKB-SubCell"/>
</dbReference>
<evidence type="ECO:0000256" key="7">
    <source>
        <dbReference type="SAM" id="Phobius"/>
    </source>
</evidence>
<keyword evidence="3" id="KW-1003">Cell membrane</keyword>
<reference evidence="8" key="1">
    <citation type="journal article" date="2020" name="Stud. Mycol.">
        <title>101 Dothideomycetes genomes: a test case for predicting lifestyles and emergence of pathogens.</title>
        <authorList>
            <person name="Haridas S."/>
            <person name="Albert R."/>
            <person name="Binder M."/>
            <person name="Bloem J."/>
            <person name="Labutti K."/>
            <person name="Salamov A."/>
            <person name="Andreopoulos B."/>
            <person name="Baker S."/>
            <person name="Barry K."/>
            <person name="Bills G."/>
            <person name="Bluhm B."/>
            <person name="Cannon C."/>
            <person name="Castanera R."/>
            <person name="Culley D."/>
            <person name="Daum C."/>
            <person name="Ezra D."/>
            <person name="Gonzalez J."/>
            <person name="Henrissat B."/>
            <person name="Kuo A."/>
            <person name="Liang C."/>
            <person name="Lipzen A."/>
            <person name="Lutzoni F."/>
            <person name="Magnuson J."/>
            <person name="Mondo S."/>
            <person name="Nolan M."/>
            <person name="Ohm R."/>
            <person name="Pangilinan J."/>
            <person name="Park H.-J."/>
            <person name="Ramirez L."/>
            <person name="Alfaro M."/>
            <person name="Sun H."/>
            <person name="Tritt A."/>
            <person name="Yoshinaga Y."/>
            <person name="Zwiers L.-H."/>
            <person name="Turgeon B."/>
            <person name="Goodwin S."/>
            <person name="Spatafora J."/>
            <person name="Crous P."/>
            <person name="Grigoriev I."/>
        </authorList>
    </citation>
    <scope>NUCLEOTIDE SEQUENCE</scope>
    <source>
        <strain evidence="8">CBS 130266</strain>
    </source>
</reference>
<name>A0A9P4U1E8_9PEZI</name>
<sequence>MAASSLPRRAGYRAVPEHDGFADSIVERHIHSEEPGTTEESVMVEDTTKGSKWPYLRRDRYSGALLFNFCAFLLPALYSTLSKLWVANIDSSLVVTTDVYTCIGVVVGVINEGLPRAAWVIIGDKASRTLSSRIGLAYTLMLFQAVLGCILSIIFLSAAAQFAEGFVPRERVLSSSSALETSVSTSTRALDKPDVPLLISSVKFAINILLDLLLISKFHVVNHTPTVNKQAWIRLACDLTSAFAGLCYFVYLSQRRMTKDAAFAQNQQSRRPSLKALKVLVRPGAITFLESAIRNALYLWPIRGIVTMGSDYATAWGTFNTIRWGLVMVPVQCLEATSLAFVGHRWGKWRRDIGVETRKVNATRGDIIYIVKPALWSLGIALAVEVPLCIILSLVGARAYARWLSNSDAVAKITAHMWQTIDWCYIFYATSTQLSAILLATRPGWYLYQSLLSNILYVLPWTLVCQIVPLSADDAWTYHSLVFGGSLVFSFFDVLAVDGIWAWRLMTGRARLETWRDG</sequence>
<comment type="subcellular location">
    <subcellularLocation>
        <location evidence="1">Cell membrane</location>
        <topology evidence="1">Multi-pass membrane protein</topology>
    </subcellularLocation>
</comment>
<comment type="caution">
    <text evidence="8">The sequence shown here is derived from an EMBL/GenBank/DDBJ whole genome shotgun (WGS) entry which is preliminary data.</text>
</comment>
<feature type="transmembrane region" description="Helical" evidence="7">
    <location>
        <begin position="231"/>
        <end position="251"/>
    </location>
</feature>
<dbReference type="PANTHER" id="PTHR43549:SF2">
    <property type="entry name" value="MULTIDRUG RESISTANCE PROTEIN NORM-RELATED"/>
    <property type="match status" value="1"/>
</dbReference>
<keyword evidence="4 7" id="KW-0812">Transmembrane</keyword>
<proteinExistence type="predicted"/>
<feature type="transmembrane region" description="Helical" evidence="7">
    <location>
        <begin position="374"/>
        <end position="400"/>
    </location>
</feature>
<evidence type="ECO:0000256" key="4">
    <source>
        <dbReference type="ARBA" id="ARBA00022692"/>
    </source>
</evidence>
<gene>
    <name evidence="8" type="ORF">EJ08DRAFT_657327</name>
</gene>
<keyword evidence="6 7" id="KW-0472">Membrane</keyword>
<evidence type="ECO:0000256" key="2">
    <source>
        <dbReference type="ARBA" id="ARBA00022448"/>
    </source>
</evidence>
<evidence type="ECO:0000256" key="3">
    <source>
        <dbReference type="ARBA" id="ARBA00022475"/>
    </source>
</evidence>
<feature type="transmembrane region" description="Helical" evidence="7">
    <location>
        <begin position="478"/>
        <end position="503"/>
    </location>
</feature>
<feature type="transmembrane region" description="Helical" evidence="7">
    <location>
        <begin position="420"/>
        <end position="439"/>
    </location>
</feature>
<feature type="transmembrane region" description="Helical" evidence="7">
    <location>
        <begin position="451"/>
        <end position="472"/>
    </location>
</feature>
<dbReference type="OrthoDB" id="2119662at2759"/>
<keyword evidence="9" id="KW-1185">Reference proteome</keyword>
<evidence type="ECO:0000256" key="5">
    <source>
        <dbReference type="ARBA" id="ARBA00022989"/>
    </source>
</evidence>
<evidence type="ECO:0000313" key="9">
    <source>
        <dbReference type="Proteomes" id="UP000800235"/>
    </source>
</evidence>
<accession>A0A9P4U1E8</accession>
<dbReference type="Proteomes" id="UP000800235">
    <property type="component" value="Unassembled WGS sequence"/>
</dbReference>
<keyword evidence="2" id="KW-0813">Transport</keyword>
<dbReference type="InterPro" id="IPR052031">
    <property type="entry name" value="Membrane_Transporter-Flippase"/>
</dbReference>
<feature type="transmembrane region" description="Helical" evidence="7">
    <location>
        <begin position="135"/>
        <end position="160"/>
    </location>
</feature>
<dbReference type="EMBL" id="MU007016">
    <property type="protein sequence ID" value="KAF2434599.1"/>
    <property type="molecule type" value="Genomic_DNA"/>
</dbReference>
<feature type="transmembrane region" description="Helical" evidence="7">
    <location>
        <begin position="61"/>
        <end position="81"/>
    </location>
</feature>
<evidence type="ECO:0000256" key="6">
    <source>
        <dbReference type="ARBA" id="ARBA00023136"/>
    </source>
</evidence>
<protein>
    <submittedName>
        <fullName evidence="8">Uncharacterized protein</fullName>
    </submittedName>
</protein>
<dbReference type="PANTHER" id="PTHR43549">
    <property type="entry name" value="MULTIDRUG RESISTANCE PROTEIN YPNP-RELATED"/>
    <property type="match status" value="1"/>
</dbReference>
<evidence type="ECO:0000313" key="8">
    <source>
        <dbReference type="EMBL" id="KAF2434599.1"/>
    </source>
</evidence>
<keyword evidence="5 7" id="KW-1133">Transmembrane helix</keyword>
<evidence type="ECO:0000256" key="1">
    <source>
        <dbReference type="ARBA" id="ARBA00004651"/>
    </source>
</evidence>
<feature type="transmembrane region" description="Helical" evidence="7">
    <location>
        <begin position="93"/>
        <end position="114"/>
    </location>
</feature>
<dbReference type="AlphaFoldDB" id="A0A9P4U1E8"/>
<organism evidence="8 9">
    <name type="scientific">Tothia fuscella</name>
    <dbReference type="NCBI Taxonomy" id="1048955"/>
    <lineage>
        <taxon>Eukaryota</taxon>
        <taxon>Fungi</taxon>
        <taxon>Dikarya</taxon>
        <taxon>Ascomycota</taxon>
        <taxon>Pezizomycotina</taxon>
        <taxon>Dothideomycetes</taxon>
        <taxon>Pleosporomycetidae</taxon>
        <taxon>Venturiales</taxon>
        <taxon>Cylindrosympodiaceae</taxon>
        <taxon>Tothia</taxon>
    </lineage>
</organism>